<reference evidence="3 4" key="1">
    <citation type="submission" date="2021-03" db="EMBL/GenBank/DDBJ databases">
        <title>Complete genome sequence of Streptomyces cyanogenus S136, producer of anticancer angucycline landomycin A.</title>
        <authorList>
            <person name="Hrab P."/>
            <person name="Ruckert C."/>
            <person name="Busche T."/>
            <person name="Ostash I."/>
            <person name="Kalinowski J."/>
            <person name="Fedorenko V."/>
            <person name="Yushchuk O."/>
            <person name="Ostash B."/>
        </authorList>
    </citation>
    <scope>NUCLEOTIDE SEQUENCE [LARGE SCALE GENOMIC DNA]</scope>
    <source>
        <strain evidence="3 4">S136</strain>
    </source>
</reference>
<gene>
    <name evidence="3" type="ORF">S1361_09470</name>
</gene>
<protein>
    <recommendedName>
        <fullName evidence="5">Nuclear transport factor 2 family protein</fullName>
    </recommendedName>
</protein>
<dbReference type="Proteomes" id="UP000663908">
    <property type="component" value="Chromosome"/>
</dbReference>
<evidence type="ECO:0000313" key="4">
    <source>
        <dbReference type="Proteomes" id="UP000663908"/>
    </source>
</evidence>
<evidence type="ECO:0000313" key="3">
    <source>
        <dbReference type="EMBL" id="QTD97576.1"/>
    </source>
</evidence>
<feature type="region of interest" description="Disordered" evidence="1">
    <location>
        <begin position="174"/>
        <end position="195"/>
    </location>
</feature>
<accession>A0ABX7TQ11</accession>
<feature type="compositionally biased region" description="Low complexity" evidence="1">
    <location>
        <begin position="182"/>
        <end position="195"/>
    </location>
</feature>
<keyword evidence="2" id="KW-0732">Signal</keyword>
<dbReference type="EMBL" id="CP071839">
    <property type="protein sequence ID" value="QTD97576.1"/>
    <property type="molecule type" value="Genomic_DNA"/>
</dbReference>
<feature type="chain" id="PRO_5046562956" description="Nuclear transport factor 2 family protein" evidence="2">
    <location>
        <begin position="39"/>
        <end position="195"/>
    </location>
</feature>
<proteinExistence type="predicted"/>
<keyword evidence="4" id="KW-1185">Reference proteome</keyword>
<organism evidence="3 4">
    <name type="scientific">Streptomyces cyanogenus</name>
    <dbReference type="NCBI Taxonomy" id="80860"/>
    <lineage>
        <taxon>Bacteria</taxon>
        <taxon>Bacillati</taxon>
        <taxon>Actinomycetota</taxon>
        <taxon>Actinomycetes</taxon>
        <taxon>Kitasatosporales</taxon>
        <taxon>Streptomycetaceae</taxon>
        <taxon>Streptomyces</taxon>
    </lineage>
</organism>
<evidence type="ECO:0008006" key="5">
    <source>
        <dbReference type="Google" id="ProtNLM"/>
    </source>
</evidence>
<name>A0ABX7TQ11_STRCY</name>
<feature type="signal peptide" evidence="2">
    <location>
        <begin position="1"/>
        <end position="38"/>
    </location>
</feature>
<evidence type="ECO:0000256" key="1">
    <source>
        <dbReference type="SAM" id="MobiDB-lite"/>
    </source>
</evidence>
<sequence length="195" mass="19926">MPGRCSTLPVMSWTKWKRGPLAALAVCVLLPFGAAACADGEAHGGTVSSSPVGKVLDETDTTGRNLREVPTKNAPRVGMEVTPDPAGGWDVRLTFRHFRCSAPGARPAAVPGRGFARLFVDGRGIARLHGPAYHVAAGVVPRGTHGVTARLYADDGTVWAVHGKPVESTADITVSDAEADAPDPSAGAASPAGGG</sequence>
<feature type="region of interest" description="Disordered" evidence="1">
    <location>
        <begin position="43"/>
        <end position="62"/>
    </location>
</feature>
<evidence type="ECO:0000256" key="2">
    <source>
        <dbReference type="SAM" id="SignalP"/>
    </source>
</evidence>